<dbReference type="InterPro" id="IPR002557">
    <property type="entry name" value="Chitin-bd_dom"/>
</dbReference>
<gene>
    <name evidence="4" type="primary">107360094</name>
</gene>
<dbReference type="EMBL" id="CAEY01001359">
    <property type="status" value="NOT_ANNOTATED_CDS"/>
    <property type="molecule type" value="Genomic_DNA"/>
</dbReference>
<dbReference type="OrthoDB" id="6434376at2759"/>
<reference evidence="5" key="1">
    <citation type="submission" date="2011-08" db="EMBL/GenBank/DDBJ databases">
        <authorList>
            <person name="Rombauts S."/>
        </authorList>
    </citation>
    <scope>NUCLEOTIDE SEQUENCE</scope>
    <source>
        <strain evidence="5">London</strain>
    </source>
</reference>
<dbReference type="STRING" id="32264.T1K268"/>
<feature type="signal peptide" evidence="2">
    <location>
        <begin position="1"/>
        <end position="18"/>
    </location>
</feature>
<dbReference type="EnsemblMetazoa" id="tetur04g03930.1">
    <property type="protein sequence ID" value="tetur04g03930.1"/>
    <property type="gene ID" value="tetur04g03930"/>
</dbReference>
<evidence type="ECO:0000256" key="1">
    <source>
        <dbReference type="SAM" id="MobiDB-lite"/>
    </source>
</evidence>
<organism evidence="4 5">
    <name type="scientific">Tetranychus urticae</name>
    <name type="common">Two-spotted spider mite</name>
    <dbReference type="NCBI Taxonomy" id="32264"/>
    <lineage>
        <taxon>Eukaryota</taxon>
        <taxon>Metazoa</taxon>
        <taxon>Ecdysozoa</taxon>
        <taxon>Arthropoda</taxon>
        <taxon>Chelicerata</taxon>
        <taxon>Arachnida</taxon>
        <taxon>Acari</taxon>
        <taxon>Acariformes</taxon>
        <taxon>Trombidiformes</taxon>
        <taxon>Prostigmata</taxon>
        <taxon>Eleutherengona</taxon>
        <taxon>Raphignathae</taxon>
        <taxon>Tetranychoidea</taxon>
        <taxon>Tetranychidae</taxon>
        <taxon>Tetranychus</taxon>
    </lineage>
</organism>
<dbReference type="InterPro" id="IPR052976">
    <property type="entry name" value="Scoloptoxin-like"/>
</dbReference>
<feature type="region of interest" description="Disordered" evidence="1">
    <location>
        <begin position="173"/>
        <end position="202"/>
    </location>
</feature>
<dbReference type="PANTHER" id="PTHR22933:SF43">
    <property type="entry name" value="LP10131P"/>
    <property type="match status" value="1"/>
</dbReference>
<accession>T1K268</accession>
<dbReference type="KEGG" id="tut:107360094"/>
<evidence type="ECO:0000259" key="3">
    <source>
        <dbReference type="PROSITE" id="PS50940"/>
    </source>
</evidence>
<dbReference type="GO" id="GO:0008061">
    <property type="term" value="F:chitin binding"/>
    <property type="evidence" value="ECO:0007669"/>
    <property type="project" value="InterPro"/>
</dbReference>
<proteinExistence type="predicted"/>
<evidence type="ECO:0000313" key="5">
    <source>
        <dbReference type="Proteomes" id="UP000015104"/>
    </source>
</evidence>
<keyword evidence="2" id="KW-0732">Signal</keyword>
<reference evidence="4" key="2">
    <citation type="submission" date="2015-06" db="UniProtKB">
        <authorList>
            <consortium name="EnsemblMetazoa"/>
        </authorList>
    </citation>
    <scope>IDENTIFICATION</scope>
</reference>
<dbReference type="SUPFAM" id="SSF57625">
    <property type="entry name" value="Invertebrate chitin-binding proteins"/>
    <property type="match status" value="1"/>
</dbReference>
<dbReference type="OMA" id="DSEHYYE"/>
<dbReference type="Pfam" id="PF01607">
    <property type="entry name" value="CBM_14"/>
    <property type="match status" value="1"/>
</dbReference>
<dbReference type="HOGENOM" id="CLU_1273679_0_0_1"/>
<feature type="chain" id="PRO_5004590967" description="Chitin-binding type-2 domain-containing protein" evidence="2">
    <location>
        <begin position="19"/>
        <end position="217"/>
    </location>
</feature>
<dbReference type="GO" id="GO:0005576">
    <property type="term" value="C:extracellular region"/>
    <property type="evidence" value="ECO:0007669"/>
    <property type="project" value="InterPro"/>
</dbReference>
<evidence type="ECO:0000256" key="2">
    <source>
        <dbReference type="SAM" id="SignalP"/>
    </source>
</evidence>
<feature type="compositionally biased region" description="Low complexity" evidence="1">
    <location>
        <begin position="183"/>
        <end position="199"/>
    </location>
</feature>
<feature type="domain" description="Chitin-binding type-2" evidence="3">
    <location>
        <begin position="81"/>
        <end position="149"/>
    </location>
</feature>
<name>T1K268_TETUR</name>
<keyword evidence="5" id="KW-1185">Reference proteome</keyword>
<dbReference type="Proteomes" id="UP000015104">
    <property type="component" value="Unassembled WGS sequence"/>
</dbReference>
<dbReference type="InterPro" id="IPR036508">
    <property type="entry name" value="Chitin-bd_dom_sf"/>
</dbReference>
<dbReference type="PROSITE" id="PS50940">
    <property type="entry name" value="CHIT_BIND_II"/>
    <property type="match status" value="1"/>
</dbReference>
<dbReference type="PANTHER" id="PTHR22933">
    <property type="entry name" value="FI18007P1-RELATED"/>
    <property type="match status" value="1"/>
</dbReference>
<sequence length="217" mass="23718">MYILKAIAVFCLIVLVRGEPGRLVPINGTVGGSATAAEPLEVGLGSQPLGGSDANDTMEFDFVNLPGYGVVDDANSTANGSFSCYERRYGYYADVSRSCQMFHLCYPVREPTTNLISYQRFSFVCSDNAFFDQAHLVCVENETSIACEDSEHYYEPSNDRLMESLQATQPGMFASEDESNNGTSADSSPSSLTSQDAPSAAASEQAYHVYNLYNDWY</sequence>
<evidence type="ECO:0000313" key="4">
    <source>
        <dbReference type="EnsemblMetazoa" id="tetur04g03930.1"/>
    </source>
</evidence>
<protein>
    <recommendedName>
        <fullName evidence="3">Chitin-binding type-2 domain-containing protein</fullName>
    </recommendedName>
</protein>
<dbReference type="AlphaFoldDB" id="T1K268"/>